<accession>A0ABQ1X645</accession>
<dbReference type="PRINTS" id="PR01374">
    <property type="entry name" value="TONBPROTEIN"/>
</dbReference>
<sequence>MLRISTLLLLFVLPASAALGQTLTDNTAFSGTGSASGEPPVYHVVDEMPTFRGGAPAFFAFLQKELRYPQEAELRNVSGKVYVSFVVDEQGRIRDAQVLRGLGAGLDQEALRLVRLMPWWVPGRLKGQAVRVAYTLPIAFKLL</sequence>
<comment type="caution">
    <text evidence="12">The sequence shown here is derived from an EMBL/GenBank/DDBJ whole genome shotgun (WGS) entry which is preliminary data.</text>
</comment>
<evidence type="ECO:0000256" key="5">
    <source>
        <dbReference type="ARBA" id="ARBA00022519"/>
    </source>
</evidence>
<evidence type="ECO:0000256" key="2">
    <source>
        <dbReference type="ARBA" id="ARBA00006555"/>
    </source>
</evidence>
<dbReference type="InterPro" id="IPR037682">
    <property type="entry name" value="TonB_C"/>
</dbReference>
<feature type="domain" description="TonB C-terminal" evidence="11">
    <location>
        <begin position="53"/>
        <end position="143"/>
    </location>
</feature>
<dbReference type="InterPro" id="IPR051045">
    <property type="entry name" value="TonB-dependent_transducer"/>
</dbReference>
<protein>
    <recommendedName>
        <fullName evidence="11">TonB C-terminal domain-containing protein</fullName>
    </recommendedName>
</protein>
<evidence type="ECO:0000256" key="4">
    <source>
        <dbReference type="ARBA" id="ARBA00022475"/>
    </source>
</evidence>
<evidence type="ECO:0000256" key="3">
    <source>
        <dbReference type="ARBA" id="ARBA00022448"/>
    </source>
</evidence>
<proteinExistence type="inferred from homology"/>
<comment type="subcellular location">
    <subcellularLocation>
        <location evidence="1">Cell inner membrane</location>
        <topology evidence="1">Single-pass membrane protein</topology>
        <orientation evidence="1">Periplasmic side</orientation>
    </subcellularLocation>
</comment>
<dbReference type="Gene3D" id="3.30.1150.10">
    <property type="match status" value="1"/>
</dbReference>
<dbReference type="EMBL" id="BMGS01000017">
    <property type="protein sequence ID" value="GGG61717.1"/>
    <property type="molecule type" value="Genomic_DNA"/>
</dbReference>
<keyword evidence="7" id="KW-0653">Protein transport</keyword>
<evidence type="ECO:0000256" key="1">
    <source>
        <dbReference type="ARBA" id="ARBA00004383"/>
    </source>
</evidence>
<dbReference type="PROSITE" id="PS52015">
    <property type="entry name" value="TONB_CTD"/>
    <property type="match status" value="1"/>
</dbReference>
<keyword evidence="6" id="KW-0812">Transmembrane</keyword>
<organism evidence="12 13">
    <name type="scientific">Hymenobacter glacieicola</name>
    <dbReference type="NCBI Taxonomy" id="1562124"/>
    <lineage>
        <taxon>Bacteria</taxon>
        <taxon>Pseudomonadati</taxon>
        <taxon>Bacteroidota</taxon>
        <taxon>Cytophagia</taxon>
        <taxon>Cytophagales</taxon>
        <taxon>Hymenobacteraceae</taxon>
        <taxon>Hymenobacter</taxon>
    </lineage>
</organism>
<keyword evidence="5" id="KW-0997">Cell inner membrane</keyword>
<feature type="signal peptide" evidence="10">
    <location>
        <begin position="1"/>
        <end position="17"/>
    </location>
</feature>
<evidence type="ECO:0000256" key="9">
    <source>
        <dbReference type="ARBA" id="ARBA00023136"/>
    </source>
</evidence>
<keyword evidence="8" id="KW-1133">Transmembrane helix</keyword>
<feature type="chain" id="PRO_5046303506" description="TonB C-terminal domain-containing protein" evidence="10">
    <location>
        <begin position="18"/>
        <end position="143"/>
    </location>
</feature>
<evidence type="ECO:0000256" key="6">
    <source>
        <dbReference type="ARBA" id="ARBA00022692"/>
    </source>
</evidence>
<keyword evidence="9" id="KW-0472">Membrane</keyword>
<dbReference type="NCBIfam" id="TIGR01352">
    <property type="entry name" value="tonB_Cterm"/>
    <property type="match status" value="1"/>
</dbReference>
<reference evidence="13" key="1">
    <citation type="journal article" date="2019" name="Int. J. Syst. Evol. Microbiol.">
        <title>The Global Catalogue of Microorganisms (GCM) 10K type strain sequencing project: providing services to taxonomists for standard genome sequencing and annotation.</title>
        <authorList>
            <consortium name="The Broad Institute Genomics Platform"/>
            <consortium name="The Broad Institute Genome Sequencing Center for Infectious Disease"/>
            <person name="Wu L."/>
            <person name="Ma J."/>
        </authorList>
    </citation>
    <scope>NUCLEOTIDE SEQUENCE [LARGE SCALE GENOMIC DNA]</scope>
    <source>
        <strain evidence="13">CGMCC 1.12990</strain>
    </source>
</reference>
<dbReference type="RefSeq" id="WP_188559843.1">
    <property type="nucleotide sequence ID" value="NZ_BMGS01000017.1"/>
</dbReference>
<keyword evidence="3" id="KW-0813">Transport</keyword>
<evidence type="ECO:0000313" key="12">
    <source>
        <dbReference type="EMBL" id="GGG61717.1"/>
    </source>
</evidence>
<name>A0ABQ1X645_9BACT</name>
<dbReference type="InterPro" id="IPR006260">
    <property type="entry name" value="TonB/TolA_C"/>
</dbReference>
<dbReference type="InterPro" id="IPR003538">
    <property type="entry name" value="TonB"/>
</dbReference>
<comment type="similarity">
    <text evidence="2">Belongs to the TonB family.</text>
</comment>
<keyword evidence="13" id="KW-1185">Reference proteome</keyword>
<gene>
    <name evidence="12" type="ORF">GCM10011378_42210</name>
</gene>
<dbReference type="Proteomes" id="UP000601361">
    <property type="component" value="Unassembled WGS sequence"/>
</dbReference>
<evidence type="ECO:0000256" key="10">
    <source>
        <dbReference type="SAM" id="SignalP"/>
    </source>
</evidence>
<evidence type="ECO:0000256" key="8">
    <source>
        <dbReference type="ARBA" id="ARBA00022989"/>
    </source>
</evidence>
<dbReference type="SUPFAM" id="SSF74653">
    <property type="entry name" value="TolA/TonB C-terminal domain"/>
    <property type="match status" value="1"/>
</dbReference>
<dbReference type="PANTHER" id="PTHR33446:SF2">
    <property type="entry name" value="PROTEIN TONB"/>
    <property type="match status" value="1"/>
</dbReference>
<evidence type="ECO:0000313" key="13">
    <source>
        <dbReference type="Proteomes" id="UP000601361"/>
    </source>
</evidence>
<evidence type="ECO:0000256" key="7">
    <source>
        <dbReference type="ARBA" id="ARBA00022927"/>
    </source>
</evidence>
<dbReference type="Pfam" id="PF03544">
    <property type="entry name" value="TonB_C"/>
    <property type="match status" value="1"/>
</dbReference>
<keyword evidence="10" id="KW-0732">Signal</keyword>
<keyword evidence="4" id="KW-1003">Cell membrane</keyword>
<dbReference type="PANTHER" id="PTHR33446">
    <property type="entry name" value="PROTEIN TONB-RELATED"/>
    <property type="match status" value="1"/>
</dbReference>
<evidence type="ECO:0000259" key="11">
    <source>
        <dbReference type="PROSITE" id="PS52015"/>
    </source>
</evidence>